<gene>
    <name evidence="2" type="ORF">E2C01_047175</name>
</gene>
<dbReference type="AlphaFoldDB" id="A0A5B7G720"/>
<feature type="compositionally biased region" description="Low complexity" evidence="1">
    <location>
        <begin position="126"/>
        <end position="139"/>
    </location>
</feature>
<proteinExistence type="predicted"/>
<feature type="compositionally biased region" description="Low complexity" evidence="1">
    <location>
        <begin position="23"/>
        <end position="33"/>
    </location>
</feature>
<reference evidence="2 3" key="1">
    <citation type="submission" date="2019-05" db="EMBL/GenBank/DDBJ databases">
        <title>Another draft genome of Portunus trituberculatus and its Hox gene families provides insights of decapod evolution.</title>
        <authorList>
            <person name="Jeong J.-H."/>
            <person name="Song I."/>
            <person name="Kim S."/>
            <person name="Choi T."/>
            <person name="Kim D."/>
            <person name="Ryu S."/>
            <person name="Kim W."/>
        </authorList>
    </citation>
    <scope>NUCLEOTIDE SEQUENCE [LARGE SCALE GENOMIC DNA]</scope>
    <source>
        <tissue evidence="2">Muscle</tissue>
    </source>
</reference>
<evidence type="ECO:0000313" key="3">
    <source>
        <dbReference type="Proteomes" id="UP000324222"/>
    </source>
</evidence>
<feature type="region of interest" description="Disordered" evidence="1">
    <location>
        <begin position="1"/>
        <end position="139"/>
    </location>
</feature>
<dbReference type="Proteomes" id="UP000324222">
    <property type="component" value="Unassembled WGS sequence"/>
</dbReference>
<evidence type="ECO:0000256" key="1">
    <source>
        <dbReference type="SAM" id="MobiDB-lite"/>
    </source>
</evidence>
<comment type="caution">
    <text evidence="2">The sequence shown here is derived from an EMBL/GenBank/DDBJ whole genome shotgun (WGS) entry which is preliminary data.</text>
</comment>
<organism evidence="2 3">
    <name type="scientific">Portunus trituberculatus</name>
    <name type="common">Swimming crab</name>
    <name type="synonym">Neptunus trituberculatus</name>
    <dbReference type="NCBI Taxonomy" id="210409"/>
    <lineage>
        <taxon>Eukaryota</taxon>
        <taxon>Metazoa</taxon>
        <taxon>Ecdysozoa</taxon>
        <taxon>Arthropoda</taxon>
        <taxon>Crustacea</taxon>
        <taxon>Multicrustacea</taxon>
        <taxon>Malacostraca</taxon>
        <taxon>Eumalacostraca</taxon>
        <taxon>Eucarida</taxon>
        <taxon>Decapoda</taxon>
        <taxon>Pleocyemata</taxon>
        <taxon>Brachyura</taxon>
        <taxon>Eubrachyura</taxon>
        <taxon>Portunoidea</taxon>
        <taxon>Portunidae</taxon>
        <taxon>Portuninae</taxon>
        <taxon>Portunus</taxon>
    </lineage>
</organism>
<feature type="compositionally biased region" description="Polar residues" evidence="1">
    <location>
        <begin position="84"/>
        <end position="96"/>
    </location>
</feature>
<protein>
    <submittedName>
        <fullName evidence="2">Uncharacterized protein</fullName>
    </submittedName>
</protein>
<accession>A0A5B7G720</accession>
<keyword evidence="3" id="KW-1185">Reference proteome</keyword>
<name>A0A5B7G720_PORTR</name>
<sequence>MGRGKPGGAAEFPMPCGGGGLEGAASRLLLSAAPPWPALPTGDPTPGAVMVSSQEEPLMPPAAPLLRGGHDSVLGRRCPHYSLAINTPTPRTNSHTAPPPYPPRPGQATPASVGAEGGLSSPGRVPAASALLAPPRSDN</sequence>
<evidence type="ECO:0000313" key="2">
    <source>
        <dbReference type="EMBL" id="MPC53286.1"/>
    </source>
</evidence>
<dbReference type="EMBL" id="VSRR010011506">
    <property type="protein sequence ID" value="MPC53286.1"/>
    <property type="molecule type" value="Genomic_DNA"/>
</dbReference>